<dbReference type="AlphaFoldDB" id="A0A096PCJ0"/>
<accession>A0A096PCJ0</accession>
<organism evidence="4">
    <name type="scientific">Fusarium pseudograminearum CS3487</name>
    <dbReference type="NCBI Taxonomy" id="1318458"/>
    <lineage>
        <taxon>Eukaryota</taxon>
        <taxon>Fungi</taxon>
        <taxon>Dikarya</taxon>
        <taxon>Ascomycota</taxon>
        <taxon>Pezizomycotina</taxon>
        <taxon>Sordariomycetes</taxon>
        <taxon>Hypocreomycetidae</taxon>
        <taxon>Hypocreales</taxon>
        <taxon>Nectriaceae</taxon>
        <taxon>Fusarium</taxon>
    </lineage>
</organism>
<comment type="subcellular location">
    <subcellularLocation>
        <location evidence="1">Mitochondrion</location>
    </subcellularLocation>
</comment>
<dbReference type="Pfam" id="PF12921">
    <property type="entry name" value="ATP13"/>
    <property type="match status" value="1"/>
</dbReference>
<dbReference type="GO" id="GO:0005739">
    <property type="term" value="C:mitochondrion"/>
    <property type="evidence" value="ECO:0007669"/>
    <property type="project" value="UniProtKB-SubCell"/>
</dbReference>
<evidence type="ECO:0000256" key="2">
    <source>
        <dbReference type="ARBA" id="ARBA00022946"/>
    </source>
</evidence>
<reference evidence="4" key="1">
    <citation type="submission" date="2013-05" db="EMBL/GenBank/DDBJ databases">
        <title>Draft genome sequences of six wheat associated Fusarium spp. isolates.</title>
        <authorList>
            <person name="Moolhuijzen P.M."/>
            <person name="Manners J.M."/>
            <person name="Wilcox S."/>
            <person name="Bellgard M.I."/>
            <person name="Gardiner D.M."/>
        </authorList>
    </citation>
    <scope>NUCLEOTIDE SEQUENCE</scope>
    <source>
        <strain evidence="4">CS3487</strain>
        <strain evidence="4">CS3487</strain>
    </source>
</reference>
<keyword evidence="2" id="KW-0809">Transit peptide</keyword>
<protein>
    <submittedName>
        <fullName evidence="4">WGS project CBME000000000 data, contig CS3487_c000490</fullName>
    </submittedName>
</protein>
<dbReference type="InterPro" id="IPR024319">
    <property type="entry name" value="ATPase_expression_mit"/>
</dbReference>
<gene>
    <name evidence="4" type="ORF">BN848_0030450</name>
</gene>
<comment type="caution">
    <text evidence="4">The sequence shown here is derived from an EMBL/GenBank/DDBJ whole genome shotgun (WGS) entry which is preliminary data.</text>
</comment>
<dbReference type="EMBL" id="CBME010000488">
    <property type="protein sequence ID" value="CEG02711.1"/>
    <property type="molecule type" value="Genomic_DNA"/>
</dbReference>
<keyword evidence="3" id="KW-0496">Mitochondrion</keyword>
<proteinExistence type="predicted"/>
<name>A0A096PCJ0_FUSPS</name>
<evidence type="ECO:0000313" key="4">
    <source>
        <dbReference type="EMBL" id="CEG02711.1"/>
    </source>
</evidence>
<evidence type="ECO:0000256" key="3">
    <source>
        <dbReference type="ARBA" id="ARBA00023128"/>
    </source>
</evidence>
<evidence type="ECO:0000256" key="1">
    <source>
        <dbReference type="ARBA" id="ARBA00004173"/>
    </source>
</evidence>
<sequence length="698" mass="80645">MLWRQCLRRTGPCLARPSTTPLAIALPIHGPPLGAVRPAVVGRHRWLASVSTAESTATSTPVAEPYTQSDRHLDELLRAIRCKETENVFPAFHAWVMLLASNDHAAHQQMRTLPVNILSAVIRALDPIQNPQIDIAHGLNITLGQIQFTNACNLVDKFGVRHHHLFVLEAMKLLLKSRRAAGRELVLADYEVFMRCAGAASDIAAATFFFGAIRAHGLALKRTTTTWNEFLKARYQINPAYYQFDRQRVVLQARHSFRVTFRTSLRNIRRMESLRHSMNALKRLPFNRQRHRLWADNLLWQRQKTGFQSYFANWRRSRAMGVLLNEELLCNTMVGLSRSGSLTHIRSIVLKKGLGIGLLEDKETGIFSVIGSRTLRYGSPKAPTKRFLNAMVEALGCMSRIRLCLDLVIHTSKVYRISIPPETWNNLFNWAYVCSTKSNQAQRRMMDSFPRSALVDAQLVTKVWETMTSEPYKVKPTFESYIARIKVLIFQDKFGAAREMIRDHAIKHYRRLEREHQQIVFDEVLQEVSHASHRRLTIETQKEHAWYAIQECVRHFFSDATSNARRRKSNFPLTAIPNIILEFGEFMNEQIRYRTAQGYVCLERSVTPCRFEWVKRKRETLPQLKGGFETQMLAMDGKIADVETFDERMENWPRDNVMNVREWKRVPNPRPRAKGAPPESTDVNAREWWETLAGELMR</sequence>